<accession>U6M7R4</accession>
<organism evidence="3 4">
    <name type="scientific">Eimeria maxima</name>
    <name type="common">Coccidian parasite</name>
    <dbReference type="NCBI Taxonomy" id="5804"/>
    <lineage>
        <taxon>Eukaryota</taxon>
        <taxon>Sar</taxon>
        <taxon>Alveolata</taxon>
        <taxon>Apicomplexa</taxon>
        <taxon>Conoidasida</taxon>
        <taxon>Coccidia</taxon>
        <taxon>Eucoccidiorida</taxon>
        <taxon>Eimeriorina</taxon>
        <taxon>Eimeriidae</taxon>
        <taxon>Eimeria</taxon>
    </lineage>
</organism>
<dbReference type="VEuPathDB" id="ToxoDB:EMWEY_00000440"/>
<dbReference type="EMBL" id="HG721241">
    <property type="protein sequence ID" value="CDJ60051.1"/>
    <property type="molecule type" value="Genomic_DNA"/>
</dbReference>
<keyword evidence="2" id="KW-0472">Membrane</keyword>
<evidence type="ECO:0000313" key="4">
    <source>
        <dbReference type="Proteomes" id="UP000030763"/>
    </source>
</evidence>
<name>U6M7R4_EIMMA</name>
<dbReference type="RefSeq" id="XP_013336696.1">
    <property type="nucleotide sequence ID" value="XM_013481242.1"/>
</dbReference>
<evidence type="ECO:0000313" key="3">
    <source>
        <dbReference type="EMBL" id="CDJ60051.1"/>
    </source>
</evidence>
<feature type="compositionally biased region" description="Low complexity" evidence="1">
    <location>
        <begin position="252"/>
        <end position="264"/>
    </location>
</feature>
<feature type="transmembrane region" description="Helical" evidence="2">
    <location>
        <begin position="173"/>
        <end position="193"/>
    </location>
</feature>
<keyword evidence="2" id="KW-1133">Transmembrane helix</keyword>
<evidence type="ECO:0000256" key="1">
    <source>
        <dbReference type="SAM" id="MobiDB-lite"/>
    </source>
</evidence>
<dbReference type="OrthoDB" id="347385at2759"/>
<reference evidence="3" key="2">
    <citation type="submission" date="2013-10" db="EMBL/GenBank/DDBJ databases">
        <authorList>
            <person name="Aslett M."/>
        </authorList>
    </citation>
    <scope>NUCLEOTIDE SEQUENCE [LARGE SCALE GENOMIC DNA]</scope>
    <source>
        <strain evidence="3">Weybridge</strain>
    </source>
</reference>
<sequence length="277" mass="30650">MDGVKSRNEPTLLWVEETRLDKAVFGLYPGGDLPDPEKETERTQKELALSSTKREVVAFYCLSLAHDYMHEKHQTYQQLAREKSPQHGMREDDVLVSVLHQLWAGCYNNAMSLPDPLSVLLLSSKEAENLLKPGDTPERFSMQTVQIVDQAIRRLAEAEFPDGNGLPTYSDSITAVVGAACLVFIFELIIFFVRRLPNSSHKAPQGGSKTLDATESATQNMAPRKSSLQQEGPSEEKVKAVDVQEMRTCIQRSGGSRRTTTTGSPKGASRAAPQRTS</sequence>
<evidence type="ECO:0000256" key="2">
    <source>
        <dbReference type="SAM" id="Phobius"/>
    </source>
</evidence>
<dbReference type="GeneID" id="25334030"/>
<reference evidence="3" key="1">
    <citation type="submission" date="2013-10" db="EMBL/GenBank/DDBJ databases">
        <title>Genomic analysis of the causative agents of coccidiosis in chickens.</title>
        <authorList>
            <person name="Reid A.J."/>
            <person name="Blake D."/>
            <person name="Billington K."/>
            <person name="Browne H."/>
            <person name="Dunn M."/>
            <person name="Hung S."/>
            <person name="Kawahara F."/>
            <person name="Miranda-Saavedra D."/>
            <person name="Mourier T."/>
            <person name="Nagra H."/>
            <person name="Otto T.D."/>
            <person name="Rawlings N."/>
            <person name="Sanchez A."/>
            <person name="Sanders M."/>
            <person name="Subramaniam C."/>
            <person name="Tay Y."/>
            <person name="Dear P."/>
            <person name="Doerig C."/>
            <person name="Gruber A."/>
            <person name="Parkinson J."/>
            <person name="Shirley M."/>
            <person name="Wan K.L."/>
            <person name="Berriman M."/>
            <person name="Tomley F."/>
            <person name="Pain A."/>
        </authorList>
    </citation>
    <scope>NUCLEOTIDE SEQUENCE [LARGE SCALE GENOMIC DNA]</scope>
    <source>
        <strain evidence="3">Weybridge</strain>
    </source>
</reference>
<feature type="region of interest" description="Disordered" evidence="1">
    <location>
        <begin position="199"/>
        <end position="277"/>
    </location>
</feature>
<keyword evidence="2" id="KW-0812">Transmembrane</keyword>
<gene>
    <name evidence="3" type="ORF">EMWEY_00000440</name>
</gene>
<dbReference type="Proteomes" id="UP000030763">
    <property type="component" value="Unassembled WGS sequence"/>
</dbReference>
<protein>
    <submittedName>
        <fullName evidence="3">Uncharacterized protein</fullName>
    </submittedName>
</protein>
<dbReference type="AlphaFoldDB" id="U6M7R4"/>
<feature type="compositionally biased region" description="Polar residues" evidence="1">
    <location>
        <begin position="199"/>
        <end position="232"/>
    </location>
</feature>
<feature type="compositionally biased region" description="Basic and acidic residues" evidence="1">
    <location>
        <begin position="234"/>
        <end position="245"/>
    </location>
</feature>
<proteinExistence type="predicted"/>
<keyword evidence="4" id="KW-1185">Reference proteome</keyword>